<comment type="similarity">
    <text evidence="11">Belongs to the binding-protein-dependent transport system permease family.</text>
</comment>
<accession>A0ABV8Z5Y7</accession>
<evidence type="ECO:0000256" key="6">
    <source>
        <dbReference type="ARBA" id="ARBA00022692"/>
    </source>
</evidence>
<evidence type="ECO:0000256" key="5">
    <source>
        <dbReference type="ARBA" id="ARBA00022475"/>
    </source>
</evidence>
<dbReference type="InterPro" id="IPR013563">
    <property type="entry name" value="Oligopep_ABC_C"/>
</dbReference>
<dbReference type="EMBL" id="JBHSFG010000095">
    <property type="protein sequence ID" value="MFC4471743.1"/>
    <property type="molecule type" value="Genomic_DNA"/>
</dbReference>
<dbReference type="PANTHER" id="PTHR43297">
    <property type="entry name" value="OLIGOPEPTIDE TRANSPORT ATP-BINDING PROTEIN APPD"/>
    <property type="match status" value="1"/>
</dbReference>
<dbReference type="SMART" id="SM00382">
    <property type="entry name" value="AAA"/>
    <property type="match status" value="1"/>
</dbReference>
<dbReference type="InterPro" id="IPR003439">
    <property type="entry name" value="ABC_transporter-like_ATP-bd"/>
</dbReference>
<comment type="caution">
    <text evidence="14">The sequence shown here is derived from an EMBL/GenBank/DDBJ whole genome shotgun (WGS) entry which is preliminary data.</text>
</comment>
<dbReference type="CDD" id="cd03257">
    <property type="entry name" value="ABC_NikE_OppD_transporters"/>
    <property type="match status" value="1"/>
</dbReference>
<evidence type="ECO:0000313" key="15">
    <source>
        <dbReference type="Proteomes" id="UP001596012"/>
    </source>
</evidence>
<dbReference type="PANTHER" id="PTHR43297:SF2">
    <property type="entry name" value="DIPEPTIDE TRANSPORT ATP-BINDING PROTEIN DPPD"/>
    <property type="match status" value="1"/>
</dbReference>
<keyword evidence="15" id="KW-1185">Reference proteome</keyword>
<feature type="transmembrane region" description="Helical" evidence="11">
    <location>
        <begin position="145"/>
        <end position="162"/>
    </location>
</feature>
<dbReference type="RefSeq" id="WP_386354325.1">
    <property type="nucleotide sequence ID" value="NZ_JBHSFG010000095.1"/>
</dbReference>
<evidence type="ECO:0000256" key="11">
    <source>
        <dbReference type="RuleBase" id="RU363032"/>
    </source>
</evidence>
<evidence type="ECO:0000256" key="2">
    <source>
        <dbReference type="ARBA" id="ARBA00004202"/>
    </source>
</evidence>
<dbReference type="SUPFAM" id="SSF52540">
    <property type="entry name" value="P-loop containing nucleoside triphosphate hydrolases"/>
    <property type="match status" value="1"/>
</dbReference>
<evidence type="ECO:0000256" key="10">
    <source>
        <dbReference type="ARBA" id="ARBA00023136"/>
    </source>
</evidence>
<name>A0ABV8Z5Y7_9ACTN</name>
<dbReference type="Pfam" id="PF08352">
    <property type="entry name" value="oligo_HPY"/>
    <property type="match status" value="1"/>
</dbReference>
<feature type="transmembrane region" description="Helical" evidence="11">
    <location>
        <begin position="84"/>
        <end position="108"/>
    </location>
</feature>
<feature type="transmembrane region" description="Helical" evidence="11">
    <location>
        <begin position="19"/>
        <end position="37"/>
    </location>
</feature>
<organism evidence="14 15">
    <name type="scientific">Streptomyces xiangluensis</name>
    <dbReference type="NCBI Taxonomy" id="2665720"/>
    <lineage>
        <taxon>Bacteria</taxon>
        <taxon>Bacillati</taxon>
        <taxon>Actinomycetota</taxon>
        <taxon>Actinomycetes</taxon>
        <taxon>Kitasatosporales</taxon>
        <taxon>Streptomycetaceae</taxon>
        <taxon>Streptomyces</taxon>
    </lineage>
</organism>
<sequence length="640" mass="67405">MSAAVGVGRFLGGLLRRPLALVSLLWLLAVVFCSLFPEMVTGRDPLEQDLLASLQGPSAAHPLGTDRLGQDLLSRLVHGGATTLWGVLVATVVSVVIGVALGLVAGYLGGVVDAITVRIAELLFAIPGVIILLVVFAVFPNNVTAAMVTFGVLLASGLIRVVRSATMSVRQELFVAAAKVSGLSDARILYRHVLPRLTSLVIVQAALIAAFALVTQTGLAFLGFGPPPPQPSWGGLVEEARGVVVQAPWALVPPGVAIALTVLAFSLLGDAVRDTATQSWSSTKLVRRTAKRAASSPGHPGESTIPEKSLLSARHLSVAIPLRSATGDRTLTTVVDDVSFDISPGEIVGLVGESGCGKSVTALSVLGLTPGGGSITGGSCHFAGTDLVRASARQWGEVRGRGIGFVAQEPMVSLDPTVRAGVQLAEAVRRHTKVSRREARRRVIELLSSVRLPDPADVARRYPHQMSGGMAQRVAIAFALAGSPKLLIADEPTTALDVTVQAEILALLRTLSRERGMAVLMVTHDWGVVAELCDRAIVMYAGQIVEACTVDSIFAQPRHPYTLGLLRSDPHRVVDGERLPTIAGTVPAPTDWPAGCRFADRCDRVITECRRAPVQLSNAGPAHVARCLRSDDLRLQEVSA</sequence>
<evidence type="ECO:0000256" key="9">
    <source>
        <dbReference type="ARBA" id="ARBA00022989"/>
    </source>
</evidence>
<evidence type="ECO:0000256" key="7">
    <source>
        <dbReference type="ARBA" id="ARBA00022741"/>
    </source>
</evidence>
<comment type="similarity">
    <text evidence="3">Belongs to the ABC transporter superfamily.</text>
</comment>
<evidence type="ECO:0000256" key="1">
    <source>
        <dbReference type="ARBA" id="ARBA00004141"/>
    </source>
</evidence>
<reference evidence="15" key="1">
    <citation type="journal article" date="2019" name="Int. J. Syst. Evol. Microbiol.">
        <title>The Global Catalogue of Microorganisms (GCM) 10K type strain sequencing project: providing services to taxonomists for standard genome sequencing and annotation.</title>
        <authorList>
            <consortium name="The Broad Institute Genomics Platform"/>
            <consortium name="The Broad Institute Genome Sequencing Center for Infectious Disease"/>
            <person name="Wu L."/>
            <person name="Ma J."/>
        </authorList>
    </citation>
    <scope>NUCLEOTIDE SEQUENCE [LARGE SCALE GENOMIC DNA]</scope>
    <source>
        <strain evidence="15">DT43</strain>
    </source>
</reference>
<keyword evidence="4 11" id="KW-0813">Transport</keyword>
<feature type="transmembrane region" description="Helical" evidence="11">
    <location>
        <begin position="120"/>
        <end position="139"/>
    </location>
</feature>
<evidence type="ECO:0000313" key="14">
    <source>
        <dbReference type="EMBL" id="MFC4471743.1"/>
    </source>
</evidence>
<dbReference type="InterPro" id="IPR050388">
    <property type="entry name" value="ABC_Ni/Peptide_Import"/>
</dbReference>
<evidence type="ECO:0000259" key="12">
    <source>
        <dbReference type="PROSITE" id="PS50893"/>
    </source>
</evidence>
<protein>
    <submittedName>
        <fullName evidence="14">Dipeptide/oligopeptide/nickel ABC transporter permease/ATP-binding protein</fullName>
    </submittedName>
</protein>
<gene>
    <name evidence="14" type="ORF">ACFPH6_45895</name>
</gene>
<feature type="domain" description="ABC transmembrane type-1" evidence="13">
    <location>
        <begin position="80"/>
        <end position="269"/>
    </location>
</feature>
<comment type="subcellular location">
    <subcellularLocation>
        <location evidence="11">Cell membrane</location>
        <topology evidence="11">Multi-pass membrane protein</topology>
    </subcellularLocation>
    <subcellularLocation>
        <location evidence="2">Cell membrane</location>
        <topology evidence="2">Peripheral membrane protein</topology>
    </subcellularLocation>
    <subcellularLocation>
        <location evidence="1">Membrane</location>
        <topology evidence="1">Multi-pass membrane protein</topology>
    </subcellularLocation>
</comment>
<keyword evidence="7" id="KW-0547">Nucleotide-binding</keyword>
<dbReference type="PROSITE" id="PS50893">
    <property type="entry name" value="ABC_TRANSPORTER_2"/>
    <property type="match status" value="1"/>
</dbReference>
<dbReference type="InterPro" id="IPR000515">
    <property type="entry name" value="MetI-like"/>
</dbReference>
<feature type="domain" description="ABC transporter" evidence="12">
    <location>
        <begin position="320"/>
        <end position="566"/>
    </location>
</feature>
<keyword evidence="10 11" id="KW-0472">Membrane</keyword>
<dbReference type="Gene3D" id="3.40.50.300">
    <property type="entry name" value="P-loop containing nucleotide triphosphate hydrolases"/>
    <property type="match status" value="1"/>
</dbReference>
<dbReference type="SUPFAM" id="SSF161098">
    <property type="entry name" value="MetI-like"/>
    <property type="match status" value="1"/>
</dbReference>
<keyword evidence="6 11" id="KW-0812">Transmembrane</keyword>
<dbReference type="CDD" id="cd06261">
    <property type="entry name" value="TM_PBP2"/>
    <property type="match status" value="1"/>
</dbReference>
<feature type="transmembrane region" description="Helical" evidence="11">
    <location>
        <begin position="197"/>
        <end position="224"/>
    </location>
</feature>
<dbReference type="InterPro" id="IPR003593">
    <property type="entry name" value="AAA+_ATPase"/>
</dbReference>
<keyword evidence="5" id="KW-1003">Cell membrane</keyword>
<evidence type="ECO:0000256" key="3">
    <source>
        <dbReference type="ARBA" id="ARBA00005417"/>
    </source>
</evidence>
<proteinExistence type="inferred from homology"/>
<dbReference type="InterPro" id="IPR035906">
    <property type="entry name" value="MetI-like_sf"/>
</dbReference>
<dbReference type="Pfam" id="PF00528">
    <property type="entry name" value="BPD_transp_1"/>
    <property type="match status" value="1"/>
</dbReference>
<dbReference type="NCBIfam" id="TIGR01727">
    <property type="entry name" value="oligo_HPY"/>
    <property type="match status" value="1"/>
</dbReference>
<dbReference type="Proteomes" id="UP001596012">
    <property type="component" value="Unassembled WGS sequence"/>
</dbReference>
<evidence type="ECO:0000259" key="13">
    <source>
        <dbReference type="PROSITE" id="PS50928"/>
    </source>
</evidence>
<dbReference type="PROSITE" id="PS50928">
    <property type="entry name" value="ABC_TM1"/>
    <property type="match status" value="1"/>
</dbReference>
<dbReference type="InterPro" id="IPR027417">
    <property type="entry name" value="P-loop_NTPase"/>
</dbReference>
<evidence type="ECO:0000256" key="8">
    <source>
        <dbReference type="ARBA" id="ARBA00022840"/>
    </source>
</evidence>
<evidence type="ECO:0000256" key="4">
    <source>
        <dbReference type="ARBA" id="ARBA00022448"/>
    </source>
</evidence>
<keyword evidence="8" id="KW-0067">ATP-binding</keyword>
<keyword evidence="9 11" id="KW-1133">Transmembrane helix</keyword>
<dbReference type="Pfam" id="PF00005">
    <property type="entry name" value="ABC_tran"/>
    <property type="match status" value="1"/>
</dbReference>
<dbReference type="Gene3D" id="1.10.3720.10">
    <property type="entry name" value="MetI-like"/>
    <property type="match status" value="1"/>
</dbReference>